<evidence type="ECO:0000313" key="3">
    <source>
        <dbReference type="Proteomes" id="UP000017819"/>
    </source>
</evidence>
<name>V4RIG2_9HYPH</name>
<comment type="caution">
    <text evidence="2">The sequence shown here is derived from an EMBL/GenBank/DDBJ whole genome shotgun (WGS) entry which is preliminary data.</text>
</comment>
<dbReference type="InterPro" id="IPR009935">
    <property type="entry name" value="DUF1467"/>
</dbReference>
<keyword evidence="3" id="KW-1185">Reference proteome</keyword>
<accession>V4RIG2</accession>
<evidence type="ECO:0000256" key="1">
    <source>
        <dbReference type="SAM" id="Phobius"/>
    </source>
</evidence>
<keyword evidence="1" id="KW-0812">Transmembrane</keyword>
<organism evidence="2 3">
    <name type="scientific">Lutibaculum baratangense AMV1</name>
    <dbReference type="NCBI Taxonomy" id="631454"/>
    <lineage>
        <taxon>Bacteria</taxon>
        <taxon>Pseudomonadati</taxon>
        <taxon>Pseudomonadota</taxon>
        <taxon>Alphaproteobacteria</taxon>
        <taxon>Hyphomicrobiales</taxon>
        <taxon>Tepidamorphaceae</taxon>
        <taxon>Lutibaculum</taxon>
    </lineage>
</organism>
<dbReference type="STRING" id="631454.N177_2003"/>
<feature type="transmembrane region" description="Helical" evidence="1">
    <location>
        <begin position="53"/>
        <end position="71"/>
    </location>
</feature>
<dbReference type="eggNOG" id="COG5454">
    <property type="taxonomic scope" value="Bacteria"/>
</dbReference>
<reference evidence="2 3" key="1">
    <citation type="journal article" date="2014" name="Genome Announc.">
        <title>Draft Genome Sequence of Lutibaculum baratangense Strain AMV1T, Isolated from a Mud Volcano in Andamans, India.</title>
        <authorList>
            <person name="Singh A."/>
            <person name="Sreenivas A."/>
            <person name="Sathyanarayana Reddy G."/>
            <person name="Pinnaka A.K."/>
            <person name="Shivaji S."/>
        </authorList>
    </citation>
    <scope>NUCLEOTIDE SEQUENCE [LARGE SCALE GENOMIC DNA]</scope>
    <source>
        <strain evidence="2 3">AMV1</strain>
    </source>
</reference>
<dbReference type="OrthoDB" id="9804637at2"/>
<gene>
    <name evidence="2" type="ORF">N177_2003</name>
</gene>
<feature type="transmembrane region" description="Helical" evidence="1">
    <location>
        <begin position="6"/>
        <end position="26"/>
    </location>
</feature>
<dbReference type="Proteomes" id="UP000017819">
    <property type="component" value="Unassembled WGS sequence"/>
</dbReference>
<dbReference type="RefSeq" id="WP_023432143.1">
    <property type="nucleotide sequence ID" value="NZ_AWXZ01000026.1"/>
</dbReference>
<sequence>MQLVSAIAVYFIIWWLVFFAVLPVGVRTQAEDEAVVEGSAPSAPTMPNLFRKVLATTAISLVVYAGFYWLVELSGLSLDDIPFLPDMRPPDWHPNGQG</sequence>
<keyword evidence="1" id="KW-1133">Transmembrane helix</keyword>
<dbReference type="AlphaFoldDB" id="V4RIG2"/>
<dbReference type="Pfam" id="PF07330">
    <property type="entry name" value="DUF1467"/>
    <property type="match status" value="1"/>
</dbReference>
<protein>
    <submittedName>
        <fullName evidence="2">Uncharacterized protein</fullName>
    </submittedName>
</protein>
<proteinExistence type="predicted"/>
<evidence type="ECO:0000313" key="2">
    <source>
        <dbReference type="EMBL" id="ESR25129.1"/>
    </source>
</evidence>
<keyword evidence="1" id="KW-0472">Membrane</keyword>
<dbReference type="EMBL" id="AWXZ01000026">
    <property type="protein sequence ID" value="ESR25129.1"/>
    <property type="molecule type" value="Genomic_DNA"/>
</dbReference>